<dbReference type="RefSeq" id="WP_255904224.1">
    <property type="nucleotide sequence ID" value="NZ_JAFMZO010000004.1"/>
</dbReference>
<keyword evidence="2 4" id="KW-0418">Kinase</keyword>
<feature type="domain" description="Carbohydrate kinase PfkB" evidence="3">
    <location>
        <begin position="11"/>
        <end position="310"/>
    </location>
</feature>
<comment type="caution">
    <text evidence="4">The sequence shown here is derived from an EMBL/GenBank/DDBJ whole genome shotgun (WGS) entry which is preliminary data.</text>
</comment>
<reference evidence="5" key="1">
    <citation type="journal article" date="2019" name="Int. J. Syst. Evol. Microbiol.">
        <title>The Global Catalogue of Microorganisms (GCM) 10K type strain sequencing project: providing services to taxonomists for standard genome sequencing and annotation.</title>
        <authorList>
            <consortium name="The Broad Institute Genomics Platform"/>
            <consortium name="The Broad Institute Genome Sequencing Center for Infectious Disease"/>
            <person name="Wu L."/>
            <person name="Ma J."/>
        </authorList>
    </citation>
    <scope>NUCLEOTIDE SEQUENCE [LARGE SCALE GENOMIC DNA]</scope>
    <source>
        <strain evidence="5">KCTC 42217</strain>
    </source>
</reference>
<proteinExistence type="predicted"/>
<name>A0ABW4ZQ63_9SPHI</name>
<sequence>MQKLFQQFNKQNILIIGDVMMDSYLWGSVERISPEAPVPVVSVRKRENRLGGAANVVLNVQALGATPIICAVIGEDKEGEEFLDILCSQNLSTEGIIKLKSRPTTVKTRVISQNQQMIRVDAEVDKVISSEESKQLLAVISGIVNRQKIDAIIFEDYDKGVISEYLIQEVVSLAKSKNIITVVDPKKRNFLNYKGVTLFKPNLKELREGLKIEVDARNDTELERAVKTLQSALECEMVMVTLSERGVYMYGRQDKKVIPAHIRNIADVSGAGDTVIATTAVCLAAGLDEFTTAAVANLAGGLVCEYVGVVPINKEELLKEAATL</sequence>
<dbReference type="Proteomes" id="UP001597387">
    <property type="component" value="Unassembled WGS sequence"/>
</dbReference>
<dbReference type="NCBIfam" id="TIGR02198">
    <property type="entry name" value="rfaE_dom_I"/>
    <property type="match status" value="1"/>
</dbReference>
<dbReference type="PANTHER" id="PTHR46969">
    <property type="entry name" value="BIFUNCTIONAL PROTEIN HLDE"/>
    <property type="match status" value="1"/>
</dbReference>
<evidence type="ECO:0000313" key="5">
    <source>
        <dbReference type="Proteomes" id="UP001597387"/>
    </source>
</evidence>
<protein>
    <submittedName>
        <fullName evidence="4">D-glycero-beta-D-manno-heptose-7-phosphate kinase</fullName>
    </submittedName>
</protein>
<dbReference type="Gene3D" id="3.40.1190.20">
    <property type="match status" value="1"/>
</dbReference>
<gene>
    <name evidence="4" type="primary">rfaE1</name>
    <name evidence="4" type="ORF">ACFSJU_17825</name>
</gene>
<dbReference type="SUPFAM" id="SSF53613">
    <property type="entry name" value="Ribokinase-like"/>
    <property type="match status" value="1"/>
</dbReference>
<organism evidence="4 5">
    <name type="scientific">Paradesertivirga mongoliensis</name>
    <dbReference type="NCBI Taxonomy" id="2100740"/>
    <lineage>
        <taxon>Bacteria</taxon>
        <taxon>Pseudomonadati</taxon>
        <taxon>Bacteroidota</taxon>
        <taxon>Sphingobacteriia</taxon>
        <taxon>Sphingobacteriales</taxon>
        <taxon>Sphingobacteriaceae</taxon>
        <taxon>Paradesertivirga</taxon>
    </lineage>
</organism>
<dbReference type="CDD" id="cd01172">
    <property type="entry name" value="RfaE_like"/>
    <property type="match status" value="1"/>
</dbReference>
<keyword evidence="1" id="KW-0808">Transferase</keyword>
<evidence type="ECO:0000256" key="2">
    <source>
        <dbReference type="ARBA" id="ARBA00022777"/>
    </source>
</evidence>
<accession>A0ABW4ZQ63</accession>
<dbReference type="EMBL" id="JBHUHZ010000003">
    <property type="protein sequence ID" value="MFD2164273.1"/>
    <property type="molecule type" value="Genomic_DNA"/>
</dbReference>
<dbReference type="InterPro" id="IPR011913">
    <property type="entry name" value="RfaE_dom_I"/>
</dbReference>
<dbReference type="Pfam" id="PF00294">
    <property type="entry name" value="PfkB"/>
    <property type="match status" value="1"/>
</dbReference>
<dbReference type="PANTHER" id="PTHR46969:SF1">
    <property type="entry name" value="BIFUNCTIONAL PROTEIN HLDE"/>
    <property type="match status" value="1"/>
</dbReference>
<evidence type="ECO:0000256" key="1">
    <source>
        <dbReference type="ARBA" id="ARBA00022679"/>
    </source>
</evidence>
<evidence type="ECO:0000259" key="3">
    <source>
        <dbReference type="Pfam" id="PF00294"/>
    </source>
</evidence>
<keyword evidence="5" id="KW-1185">Reference proteome</keyword>
<evidence type="ECO:0000313" key="4">
    <source>
        <dbReference type="EMBL" id="MFD2164273.1"/>
    </source>
</evidence>
<dbReference type="InterPro" id="IPR011611">
    <property type="entry name" value="PfkB_dom"/>
</dbReference>
<dbReference type="GO" id="GO:0016301">
    <property type="term" value="F:kinase activity"/>
    <property type="evidence" value="ECO:0007669"/>
    <property type="project" value="UniProtKB-KW"/>
</dbReference>
<dbReference type="InterPro" id="IPR029056">
    <property type="entry name" value="Ribokinase-like"/>
</dbReference>